<comment type="caution">
    <text evidence="7">The sequence shown here is derived from an EMBL/GenBank/DDBJ whole genome shotgun (WGS) entry which is preliminary data.</text>
</comment>
<organism evidence="7 8">
    <name type="scientific">Acidimangrovimonas pyrenivorans</name>
    <dbReference type="NCBI Taxonomy" id="2030798"/>
    <lineage>
        <taxon>Bacteria</taxon>
        <taxon>Pseudomonadati</taxon>
        <taxon>Pseudomonadota</taxon>
        <taxon>Alphaproteobacteria</taxon>
        <taxon>Rhodobacterales</taxon>
        <taxon>Paracoccaceae</taxon>
        <taxon>Acidimangrovimonas</taxon>
    </lineage>
</organism>
<comment type="similarity">
    <text evidence="1">Belongs to the EcnA/EcnB lipoprotein family.</text>
</comment>
<dbReference type="InterPro" id="IPR012556">
    <property type="entry name" value="Entericidin"/>
</dbReference>
<evidence type="ECO:0000313" key="8">
    <source>
        <dbReference type="Proteomes" id="UP001595443"/>
    </source>
</evidence>
<evidence type="ECO:0000256" key="5">
    <source>
        <dbReference type="ARBA" id="ARBA00023139"/>
    </source>
</evidence>
<keyword evidence="6 7" id="KW-0449">Lipoprotein</keyword>
<dbReference type="EMBL" id="JBHRSK010000001">
    <property type="protein sequence ID" value="MFC2966506.1"/>
    <property type="molecule type" value="Genomic_DNA"/>
</dbReference>
<evidence type="ECO:0000313" key="7">
    <source>
        <dbReference type="EMBL" id="MFC2966506.1"/>
    </source>
</evidence>
<reference evidence="8" key="1">
    <citation type="journal article" date="2019" name="Int. J. Syst. Evol. Microbiol.">
        <title>The Global Catalogue of Microorganisms (GCM) 10K type strain sequencing project: providing services to taxonomists for standard genome sequencing and annotation.</title>
        <authorList>
            <consortium name="The Broad Institute Genomics Platform"/>
            <consortium name="The Broad Institute Genome Sequencing Center for Infectious Disease"/>
            <person name="Wu L."/>
            <person name="Ma J."/>
        </authorList>
    </citation>
    <scope>NUCLEOTIDE SEQUENCE [LARGE SCALE GENOMIC DNA]</scope>
    <source>
        <strain evidence="8">KCTC 62192</strain>
    </source>
</reference>
<dbReference type="RefSeq" id="WP_377830682.1">
    <property type="nucleotide sequence ID" value="NZ_JBHRSK010000001.1"/>
</dbReference>
<evidence type="ECO:0000256" key="3">
    <source>
        <dbReference type="ARBA" id="ARBA00022729"/>
    </source>
</evidence>
<evidence type="ECO:0000256" key="6">
    <source>
        <dbReference type="ARBA" id="ARBA00023288"/>
    </source>
</evidence>
<keyword evidence="4" id="KW-0472">Membrane</keyword>
<evidence type="ECO:0000256" key="2">
    <source>
        <dbReference type="ARBA" id="ARBA00022475"/>
    </source>
</evidence>
<accession>A0ABV7AC32</accession>
<dbReference type="Pfam" id="PF08085">
    <property type="entry name" value="Entericidin"/>
    <property type="match status" value="1"/>
</dbReference>
<keyword evidence="3" id="KW-0732">Signal</keyword>
<keyword evidence="8" id="KW-1185">Reference proteome</keyword>
<evidence type="ECO:0000256" key="1">
    <source>
        <dbReference type="ARBA" id="ARBA00010296"/>
    </source>
</evidence>
<keyword evidence="2" id="KW-1003">Cell membrane</keyword>
<gene>
    <name evidence="7" type="ORF">ACFOES_00215</name>
</gene>
<dbReference type="PROSITE" id="PS51257">
    <property type="entry name" value="PROKAR_LIPOPROTEIN"/>
    <property type="match status" value="1"/>
</dbReference>
<protein>
    <submittedName>
        <fullName evidence="7">Entericidin A/B family lipoprotein</fullName>
    </submittedName>
</protein>
<evidence type="ECO:0000256" key="4">
    <source>
        <dbReference type="ARBA" id="ARBA00023136"/>
    </source>
</evidence>
<proteinExistence type="inferred from homology"/>
<dbReference type="Proteomes" id="UP001595443">
    <property type="component" value="Unassembled WGS sequence"/>
</dbReference>
<name>A0ABV7AC32_9RHOB</name>
<sequence length="45" mass="4602">MIRIALVLTAVLGLAACETVQGAGKDIQKAGTAITSSAKKVQKDM</sequence>
<keyword evidence="5" id="KW-0564">Palmitate</keyword>